<comment type="caution">
    <text evidence="1">The sequence shown here is derived from an EMBL/GenBank/DDBJ whole genome shotgun (WGS) entry which is preliminary data.</text>
</comment>
<reference evidence="1 2" key="1">
    <citation type="submission" date="2018-01" db="EMBL/GenBank/DDBJ databases">
        <title>Draft Genome Sequence of Pseudomonas gingeri NCPPB 3146 (LMG 5327), a White Line Reaction Producer.</title>
        <authorList>
            <person name="Rokni-Zadeh H."/>
            <person name="Bahrami T."/>
            <person name="Zarvandi S."/>
            <person name="Changi-Ashtiani M."/>
            <person name="De Mot R."/>
        </authorList>
    </citation>
    <scope>NUCLEOTIDE SEQUENCE [LARGE SCALE GENOMIC DNA]</scope>
    <source>
        <strain evidence="2">NCPPB 3146 \ LMG 5327</strain>
    </source>
</reference>
<name>A0ABX4Y1P0_9PSED</name>
<dbReference type="EMBL" id="POWE01000110">
    <property type="protein sequence ID" value="PNQ91038.1"/>
    <property type="molecule type" value="Genomic_DNA"/>
</dbReference>
<evidence type="ECO:0000313" key="2">
    <source>
        <dbReference type="Proteomes" id="UP000236232"/>
    </source>
</evidence>
<evidence type="ECO:0000313" key="1">
    <source>
        <dbReference type="EMBL" id="PNQ91038.1"/>
    </source>
</evidence>
<keyword evidence="2" id="KW-1185">Reference proteome</keyword>
<protein>
    <submittedName>
        <fullName evidence="1">Uncharacterized protein</fullName>
    </submittedName>
</protein>
<dbReference type="Proteomes" id="UP000236232">
    <property type="component" value="Unassembled WGS sequence"/>
</dbReference>
<accession>A0ABX4Y1P0</accession>
<sequence>MIIVEHDERGNILSVVSYPVSENFVVELYKDRVFLPQGFFVDYNKMIVRDGEVVYRSPE</sequence>
<organism evidence="1 2">
    <name type="scientific">Pseudomonas gingeri NCPPB 3146 = LMG 5327</name>
    <dbReference type="NCBI Taxonomy" id="707248"/>
    <lineage>
        <taxon>Bacteria</taxon>
        <taxon>Pseudomonadati</taxon>
        <taxon>Pseudomonadota</taxon>
        <taxon>Gammaproteobacteria</taxon>
        <taxon>Pseudomonadales</taxon>
        <taxon>Pseudomonadaceae</taxon>
        <taxon>Pseudomonas</taxon>
    </lineage>
</organism>
<gene>
    <name evidence="1" type="ORF">CCU68_18855</name>
</gene>
<proteinExistence type="predicted"/>